<dbReference type="InterPro" id="IPR001214">
    <property type="entry name" value="SET_dom"/>
</dbReference>
<dbReference type="InterPro" id="IPR046341">
    <property type="entry name" value="SET_dom_sf"/>
</dbReference>
<reference evidence="2" key="1">
    <citation type="journal article" date="2010" name="Science">
        <title>Plasticity of animal genome architecture unmasked by rapid evolution of a pelagic tunicate.</title>
        <authorList>
            <person name="Denoeud F."/>
            <person name="Henriet S."/>
            <person name="Mungpakdee S."/>
            <person name="Aury J.M."/>
            <person name="Da Silva C."/>
            <person name="Brinkmann H."/>
            <person name="Mikhaleva J."/>
            <person name="Olsen L.C."/>
            <person name="Jubin C."/>
            <person name="Canestro C."/>
            <person name="Bouquet J.M."/>
            <person name="Danks G."/>
            <person name="Poulain J."/>
            <person name="Campsteijn C."/>
            <person name="Adamski M."/>
            <person name="Cross I."/>
            <person name="Yadetie F."/>
            <person name="Muffato M."/>
            <person name="Louis A."/>
            <person name="Butcher S."/>
            <person name="Tsagkogeorga G."/>
            <person name="Konrad A."/>
            <person name="Singh S."/>
            <person name="Jensen M.F."/>
            <person name="Cong E.H."/>
            <person name="Eikeseth-Otteraa H."/>
            <person name="Noel B."/>
            <person name="Anthouard V."/>
            <person name="Porcel B.M."/>
            <person name="Kachouri-Lafond R."/>
            <person name="Nishino A."/>
            <person name="Ugolini M."/>
            <person name="Chourrout P."/>
            <person name="Nishida H."/>
            <person name="Aasland R."/>
            <person name="Huzurbazar S."/>
            <person name="Westhof E."/>
            <person name="Delsuc F."/>
            <person name="Lehrach H."/>
            <person name="Reinhardt R."/>
            <person name="Weissenbach J."/>
            <person name="Roy S.W."/>
            <person name="Artiguenave F."/>
            <person name="Postlethwait J.H."/>
            <person name="Manak J.R."/>
            <person name="Thompson E.M."/>
            <person name="Jaillon O."/>
            <person name="Du Pasquier L."/>
            <person name="Boudinot P."/>
            <person name="Liberles D.A."/>
            <person name="Volff J.N."/>
            <person name="Philippe H."/>
            <person name="Lenhard B."/>
            <person name="Roest Crollius H."/>
            <person name="Wincker P."/>
            <person name="Chourrout D."/>
        </authorList>
    </citation>
    <scope>NUCLEOTIDE SEQUENCE [LARGE SCALE GENOMIC DNA]</scope>
</reference>
<dbReference type="EMBL" id="FN655306">
    <property type="protein sequence ID" value="CBY38723.1"/>
    <property type="molecule type" value="Genomic_DNA"/>
</dbReference>
<dbReference type="Proteomes" id="UP000011014">
    <property type="component" value="Unassembled WGS sequence"/>
</dbReference>
<proteinExistence type="predicted"/>
<evidence type="ECO:0000313" key="2">
    <source>
        <dbReference type="EMBL" id="CBY38723.1"/>
    </source>
</evidence>
<dbReference type="GO" id="GO:0005634">
    <property type="term" value="C:nucleus"/>
    <property type="evidence" value="ECO:0007669"/>
    <property type="project" value="TreeGrafter"/>
</dbReference>
<dbReference type="InterPro" id="IPR050869">
    <property type="entry name" value="H3K4_H4K5_MeTrfase"/>
</dbReference>
<dbReference type="SUPFAM" id="SSF82199">
    <property type="entry name" value="SET domain"/>
    <property type="match status" value="1"/>
</dbReference>
<name>E4YTD4_OIKDI</name>
<dbReference type="AlphaFoldDB" id="E4YTD4"/>
<sequence length="228" mass="26509">MELFLVKFQRYWKKPIPRAVRSSRKLLDLFAAIKNNQFAICDEESGDYDVGSAVYIDHALVNHSCRPNAYPVFNKTNMIFKALRKIEPGEEITHAYTDTISPIQERREYLNDVWRFMCNCPGCTKSNEIDRKKLLNNEGNVIKNSDPIWKSAQTMVSDMVEFKKKKEWSLMKEAAQGWLARKFLPEQNIFWIRLNEYAFKAGFETEDSDLCLSTGASLIVAYKEVSLR</sequence>
<dbReference type="Pfam" id="PF00856">
    <property type="entry name" value="SET"/>
    <property type="match status" value="1"/>
</dbReference>
<dbReference type="Gene3D" id="1.25.40.970">
    <property type="match status" value="1"/>
</dbReference>
<protein>
    <recommendedName>
        <fullName evidence="1">SET domain-containing protein</fullName>
    </recommendedName>
</protein>
<dbReference type="Gene3D" id="2.170.270.10">
    <property type="entry name" value="SET domain"/>
    <property type="match status" value="1"/>
</dbReference>
<accession>E4YTD4</accession>
<dbReference type="PANTHER" id="PTHR12197:SF251">
    <property type="entry name" value="EG:BACR7C10.4 PROTEIN"/>
    <property type="match status" value="1"/>
</dbReference>
<gene>
    <name evidence="2" type="ORF">GSOID_T00019240001</name>
</gene>
<dbReference type="PROSITE" id="PS50280">
    <property type="entry name" value="SET"/>
    <property type="match status" value="1"/>
</dbReference>
<dbReference type="PANTHER" id="PTHR12197">
    <property type="entry name" value="HISTONE-LYSINE N-METHYLTRANSFERASE SMYD"/>
    <property type="match status" value="1"/>
</dbReference>
<organism evidence="2">
    <name type="scientific">Oikopleura dioica</name>
    <name type="common">Tunicate</name>
    <dbReference type="NCBI Taxonomy" id="34765"/>
    <lineage>
        <taxon>Eukaryota</taxon>
        <taxon>Metazoa</taxon>
        <taxon>Chordata</taxon>
        <taxon>Tunicata</taxon>
        <taxon>Appendicularia</taxon>
        <taxon>Copelata</taxon>
        <taxon>Oikopleuridae</taxon>
        <taxon>Oikopleura</taxon>
    </lineage>
</organism>
<evidence type="ECO:0000259" key="1">
    <source>
        <dbReference type="PROSITE" id="PS50280"/>
    </source>
</evidence>
<feature type="domain" description="SET" evidence="1">
    <location>
        <begin position="6"/>
        <end position="97"/>
    </location>
</feature>